<protein>
    <submittedName>
        <fullName evidence="1">Uncharacterized protein</fullName>
    </submittedName>
</protein>
<keyword evidence="2" id="KW-1185">Reference proteome</keyword>
<dbReference type="Proteomes" id="UP000499080">
    <property type="component" value="Unassembled WGS sequence"/>
</dbReference>
<sequence>MGVKKFSRPSTSLKKKARNTTELKKKIVEKYESGIKIAEIGRDMDILMLKEDKGKVKNRFYSSEDPQNSNFVPTVKNPLSTVMLLVIVIQPQVSIGRENSTQ</sequence>
<gene>
    <name evidence="1" type="ORF">AVEN_113692_1</name>
</gene>
<dbReference type="EMBL" id="BGPR01015433">
    <property type="protein sequence ID" value="GBN69204.1"/>
    <property type="molecule type" value="Genomic_DNA"/>
</dbReference>
<name>A0A4Y2R0J8_ARAVE</name>
<dbReference type="OrthoDB" id="6781249at2759"/>
<evidence type="ECO:0000313" key="1">
    <source>
        <dbReference type="EMBL" id="GBN69204.1"/>
    </source>
</evidence>
<comment type="caution">
    <text evidence="1">The sequence shown here is derived from an EMBL/GenBank/DDBJ whole genome shotgun (WGS) entry which is preliminary data.</text>
</comment>
<organism evidence="1 2">
    <name type="scientific">Araneus ventricosus</name>
    <name type="common">Orbweaver spider</name>
    <name type="synonym">Epeira ventricosa</name>
    <dbReference type="NCBI Taxonomy" id="182803"/>
    <lineage>
        <taxon>Eukaryota</taxon>
        <taxon>Metazoa</taxon>
        <taxon>Ecdysozoa</taxon>
        <taxon>Arthropoda</taxon>
        <taxon>Chelicerata</taxon>
        <taxon>Arachnida</taxon>
        <taxon>Araneae</taxon>
        <taxon>Araneomorphae</taxon>
        <taxon>Entelegynae</taxon>
        <taxon>Araneoidea</taxon>
        <taxon>Araneidae</taxon>
        <taxon>Araneus</taxon>
    </lineage>
</organism>
<reference evidence="1 2" key="1">
    <citation type="journal article" date="2019" name="Sci. Rep.">
        <title>Orb-weaving spider Araneus ventricosus genome elucidates the spidroin gene catalogue.</title>
        <authorList>
            <person name="Kono N."/>
            <person name="Nakamura H."/>
            <person name="Ohtoshi R."/>
            <person name="Moran D.A.P."/>
            <person name="Shinohara A."/>
            <person name="Yoshida Y."/>
            <person name="Fujiwara M."/>
            <person name="Mori M."/>
            <person name="Tomita M."/>
            <person name="Arakawa K."/>
        </authorList>
    </citation>
    <scope>NUCLEOTIDE SEQUENCE [LARGE SCALE GENOMIC DNA]</scope>
</reference>
<evidence type="ECO:0000313" key="2">
    <source>
        <dbReference type="Proteomes" id="UP000499080"/>
    </source>
</evidence>
<proteinExistence type="predicted"/>
<accession>A0A4Y2R0J8</accession>
<dbReference type="AlphaFoldDB" id="A0A4Y2R0J8"/>